<dbReference type="RefSeq" id="XP_060302016.1">
    <property type="nucleotide sequence ID" value="XM_060439074.1"/>
</dbReference>
<dbReference type="AlphaFoldDB" id="A0AA40BF66"/>
<gene>
    <name evidence="2" type="ORF">B0T26DRAFT_669576</name>
</gene>
<feature type="chain" id="PRO_5041261178" evidence="1">
    <location>
        <begin position="21"/>
        <end position="110"/>
    </location>
</feature>
<name>A0AA40BF66_9PEZI</name>
<dbReference type="EMBL" id="JAUIRO010000001">
    <property type="protein sequence ID" value="KAK0733139.1"/>
    <property type="molecule type" value="Genomic_DNA"/>
</dbReference>
<keyword evidence="1" id="KW-0732">Signal</keyword>
<accession>A0AA40BF66</accession>
<reference evidence="2" key="1">
    <citation type="submission" date="2023-06" db="EMBL/GenBank/DDBJ databases">
        <title>Genome-scale phylogeny and comparative genomics of the fungal order Sordariales.</title>
        <authorList>
            <consortium name="Lawrence Berkeley National Laboratory"/>
            <person name="Hensen N."/>
            <person name="Bonometti L."/>
            <person name="Westerberg I."/>
            <person name="Brannstrom I.O."/>
            <person name="Guillou S."/>
            <person name="Cros-Aarteil S."/>
            <person name="Calhoun S."/>
            <person name="Haridas S."/>
            <person name="Kuo A."/>
            <person name="Mondo S."/>
            <person name="Pangilinan J."/>
            <person name="Riley R."/>
            <person name="LaButti K."/>
            <person name="Andreopoulos B."/>
            <person name="Lipzen A."/>
            <person name="Chen C."/>
            <person name="Yanf M."/>
            <person name="Daum C."/>
            <person name="Ng V."/>
            <person name="Clum A."/>
            <person name="Steindorff A."/>
            <person name="Ohm R."/>
            <person name="Martin F."/>
            <person name="Silar P."/>
            <person name="Natvig D."/>
            <person name="Lalanne C."/>
            <person name="Gautier V."/>
            <person name="Ament-velasquez S.L."/>
            <person name="Kruys A."/>
            <person name="Hutchinson M.I."/>
            <person name="Powell A.J."/>
            <person name="Barry K."/>
            <person name="Miller A.N."/>
            <person name="Grigoriev I.V."/>
            <person name="Debuchy R."/>
            <person name="Gladieux P."/>
            <person name="Thoren M.H."/>
            <person name="Johannesson H."/>
        </authorList>
    </citation>
    <scope>NUCLEOTIDE SEQUENCE</scope>
    <source>
        <strain evidence="2">SMH2392-1A</strain>
    </source>
</reference>
<comment type="caution">
    <text evidence="2">The sequence shown here is derived from an EMBL/GenBank/DDBJ whole genome shotgun (WGS) entry which is preliminary data.</text>
</comment>
<keyword evidence="3" id="KW-1185">Reference proteome</keyword>
<protein>
    <submittedName>
        <fullName evidence="2">Uncharacterized protein</fullName>
    </submittedName>
</protein>
<feature type="signal peptide" evidence="1">
    <location>
        <begin position="1"/>
        <end position="20"/>
    </location>
</feature>
<evidence type="ECO:0000313" key="2">
    <source>
        <dbReference type="EMBL" id="KAK0733139.1"/>
    </source>
</evidence>
<sequence>MANFFSSIRILSFFVFIGCPNEELMTSGTVKQTTSIAALQRPTWAKVIQKALKNQPVLVVYTKEEEYARVNESRVEARRILVDEKKDKCQVVVFDRIPQYAARLGILLFQ</sequence>
<dbReference type="GeneID" id="85322344"/>
<organism evidence="2 3">
    <name type="scientific">Lasiosphaeria miniovina</name>
    <dbReference type="NCBI Taxonomy" id="1954250"/>
    <lineage>
        <taxon>Eukaryota</taxon>
        <taxon>Fungi</taxon>
        <taxon>Dikarya</taxon>
        <taxon>Ascomycota</taxon>
        <taxon>Pezizomycotina</taxon>
        <taxon>Sordariomycetes</taxon>
        <taxon>Sordariomycetidae</taxon>
        <taxon>Sordariales</taxon>
        <taxon>Lasiosphaeriaceae</taxon>
        <taxon>Lasiosphaeria</taxon>
    </lineage>
</organism>
<evidence type="ECO:0000313" key="3">
    <source>
        <dbReference type="Proteomes" id="UP001172101"/>
    </source>
</evidence>
<evidence type="ECO:0000256" key="1">
    <source>
        <dbReference type="SAM" id="SignalP"/>
    </source>
</evidence>
<dbReference type="Proteomes" id="UP001172101">
    <property type="component" value="Unassembled WGS sequence"/>
</dbReference>
<proteinExistence type="predicted"/>